<dbReference type="SUPFAM" id="SSF54909">
    <property type="entry name" value="Dimeric alpha+beta barrel"/>
    <property type="match status" value="1"/>
</dbReference>
<accession>A0A813GY21</accession>
<feature type="transmembrane region" description="Helical" evidence="1">
    <location>
        <begin position="225"/>
        <end position="247"/>
    </location>
</feature>
<evidence type="ECO:0000313" key="2">
    <source>
        <dbReference type="EMBL" id="CAE8630201.1"/>
    </source>
</evidence>
<dbReference type="Gene3D" id="3.30.70.100">
    <property type="match status" value="2"/>
</dbReference>
<gene>
    <name evidence="2" type="ORF">PGLA1383_LOCUS46593</name>
</gene>
<keyword evidence="1" id="KW-1133">Transmembrane helix</keyword>
<organism evidence="2 3">
    <name type="scientific">Polarella glacialis</name>
    <name type="common">Dinoflagellate</name>
    <dbReference type="NCBI Taxonomy" id="89957"/>
    <lineage>
        <taxon>Eukaryota</taxon>
        <taxon>Sar</taxon>
        <taxon>Alveolata</taxon>
        <taxon>Dinophyceae</taxon>
        <taxon>Suessiales</taxon>
        <taxon>Suessiaceae</taxon>
        <taxon>Polarella</taxon>
    </lineage>
</organism>
<reference evidence="2" key="1">
    <citation type="submission" date="2021-02" db="EMBL/GenBank/DDBJ databases">
        <authorList>
            <person name="Dougan E. K."/>
            <person name="Rhodes N."/>
            <person name="Thang M."/>
            <person name="Chan C."/>
        </authorList>
    </citation>
    <scope>NUCLEOTIDE SEQUENCE</scope>
</reference>
<dbReference type="Proteomes" id="UP000654075">
    <property type="component" value="Unassembled WGS sequence"/>
</dbReference>
<dbReference type="PANTHER" id="PTHR21017">
    <property type="entry name" value="NIPSNAP-RELATED"/>
    <property type="match status" value="1"/>
</dbReference>
<dbReference type="InterPro" id="IPR051557">
    <property type="entry name" value="NipSnap_domain"/>
</dbReference>
<evidence type="ECO:0000313" key="3">
    <source>
        <dbReference type="Proteomes" id="UP000654075"/>
    </source>
</evidence>
<dbReference type="GO" id="GO:0005739">
    <property type="term" value="C:mitochondrion"/>
    <property type="evidence" value="ECO:0007669"/>
    <property type="project" value="TreeGrafter"/>
</dbReference>
<keyword evidence="1" id="KW-0472">Membrane</keyword>
<comment type="caution">
    <text evidence="2">The sequence shown here is derived from an EMBL/GenBank/DDBJ whole genome shotgun (WGS) entry which is preliminary data.</text>
</comment>
<proteinExistence type="predicted"/>
<dbReference type="OrthoDB" id="10262843at2759"/>
<dbReference type="InterPro" id="IPR011008">
    <property type="entry name" value="Dimeric_a/b-barrel"/>
</dbReference>
<sequence>MASLLRSASRLNGLTGAARRSFASVISPGLVELHEVEVQPGRLKDYLRLSASADAASPQLPAPLGTWTTDLGASSNRVYRLRTWAEGYKERDAAQKAVQANSEATLALSQADACTVKLASSIFVEASSTLSAVGLPGLMVFEPVSQDKDATVAYELRSYQLKLGYTTVPRFLELYQEGLKDKLAADTSGESVLVTLLYCEAGAANLNTVLELWRHRQDRMTDMKVIAVLSDALLLSIVVTVVVYPSASICWFCNRNKKPKELQY</sequence>
<keyword evidence="3" id="KW-1185">Reference proteome</keyword>
<evidence type="ECO:0000256" key="1">
    <source>
        <dbReference type="SAM" id="Phobius"/>
    </source>
</evidence>
<keyword evidence="1" id="KW-0812">Transmembrane</keyword>
<name>A0A813GY21_POLGL</name>
<dbReference type="EMBL" id="CAJNNV010029820">
    <property type="protein sequence ID" value="CAE8630201.1"/>
    <property type="molecule type" value="Genomic_DNA"/>
</dbReference>
<dbReference type="PANTHER" id="PTHR21017:SF17">
    <property type="entry name" value="PROTEIN NIPSNAP"/>
    <property type="match status" value="1"/>
</dbReference>
<protein>
    <submittedName>
        <fullName evidence="2">Uncharacterized protein</fullName>
    </submittedName>
</protein>
<dbReference type="AlphaFoldDB" id="A0A813GY21"/>